<organism evidence="1 2">
    <name type="scientific">Catellatospora bangladeshensis</name>
    <dbReference type="NCBI Taxonomy" id="310355"/>
    <lineage>
        <taxon>Bacteria</taxon>
        <taxon>Bacillati</taxon>
        <taxon>Actinomycetota</taxon>
        <taxon>Actinomycetes</taxon>
        <taxon>Micromonosporales</taxon>
        <taxon>Micromonosporaceae</taxon>
        <taxon>Catellatospora</taxon>
    </lineage>
</organism>
<evidence type="ECO:0000313" key="2">
    <source>
        <dbReference type="Proteomes" id="UP000601223"/>
    </source>
</evidence>
<comment type="caution">
    <text evidence="1">The sequence shown here is derived from an EMBL/GenBank/DDBJ whole genome shotgun (WGS) entry which is preliminary data.</text>
</comment>
<name>A0A8J3JK50_9ACTN</name>
<gene>
    <name evidence="1" type="ORF">Cba03nite_35270</name>
</gene>
<dbReference type="Proteomes" id="UP000601223">
    <property type="component" value="Unassembled WGS sequence"/>
</dbReference>
<keyword evidence="2" id="KW-1185">Reference proteome</keyword>
<evidence type="ECO:0000313" key="1">
    <source>
        <dbReference type="EMBL" id="GIF82178.1"/>
    </source>
</evidence>
<sequence>MEVLSGRSPRSARSAISARALSENDVMCPYPLASGTIAPAPKATIPAPAAAVATTVAYLLREGTPARRRPQ</sequence>
<reference evidence="1 2" key="1">
    <citation type="submission" date="2021-01" db="EMBL/GenBank/DDBJ databases">
        <title>Whole genome shotgun sequence of Catellatospora bangladeshensis NBRC 107357.</title>
        <authorList>
            <person name="Komaki H."/>
            <person name="Tamura T."/>
        </authorList>
    </citation>
    <scope>NUCLEOTIDE SEQUENCE [LARGE SCALE GENOMIC DNA]</scope>
    <source>
        <strain evidence="1 2">NBRC 107357</strain>
    </source>
</reference>
<proteinExistence type="predicted"/>
<accession>A0A8J3JK50</accession>
<protein>
    <submittedName>
        <fullName evidence="1">Uncharacterized protein</fullName>
    </submittedName>
</protein>
<dbReference type="AlphaFoldDB" id="A0A8J3JK50"/>
<dbReference type="EMBL" id="BONF01000019">
    <property type="protein sequence ID" value="GIF82178.1"/>
    <property type="molecule type" value="Genomic_DNA"/>
</dbReference>